<name>A0ABQ0LCV3_MYCCL</name>
<proteinExistence type="predicted"/>
<organism evidence="2 3">
    <name type="scientific">Mycena chlorophos</name>
    <name type="common">Agaric fungus</name>
    <name type="synonym">Agaricus chlorophos</name>
    <dbReference type="NCBI Taxonomy" id="658473"/>
    <lineage>
        <taxon>Eukaryota</taxon>
        <taxon>Fungi</taxon>
        <taxon>Dikarya</taxon>
        <taxon>Basidiomycota</taxon>
        <taxon>Agaricomycotina</taxon>
        <taxon>Agaricomycetes</taxon>
        <taxon>Agaricomycetidae</taxon>
        <taxon>Agaricales</taxon>
        <taxon>Marasmiineae</taxon>
        <taxon>Mycenaceae</taxon>
        <taxon>Mycena</taxon>
    </lineage>
</organism>
<evidence type="ECO:0000256" key="1">
    <source>
        <dbReference type="SAM" id="MobiDB-lite"/>
    </source>
</evidence>
<protein>
    <submittedName>
        <fullName evidence="2">Uncharacterized protein</fullName>
    </submittedName>
</protein>
<dbReference type="EMBL" id="DF845074">
    <property type="protein sequence ID" value="GAT48929.1"/>
    <property type="molecule type" value="Genomic_DNA"/>
</dbReference>
<feature type="compositionally biased region" description="Polar residues" evidence="1">
    <location>
        <begin position="125"/>
        <end position="145"/>
    </location>
</feature>
<reference evidence="2" key="1">
    <citation type="submission" date="2014-09" db="EMBL/GenBank/DDBJ databases">
        <title>Genome sequence of the luminous mushroom Mycena chlorophos for searching fungal bioluminescence genes.</title>
        <authorList>
            <person name="Tanaka Y."/>
            <person name="Kasuga D."/>
            <person name="Oba Y."/>
            <person name="Hase S."/>
            <person name="Sato K."/>
            <person name="Oba Y."/>
            <person name="Sakakibara Y."/>
        </authorList>
    </citation>
    <scope>NUCLEOTIDE SEQUENCE</scope>
</reference>
<keyword evidence="3" id="KW-1185">Reference proteome</keyword>
<feature type="region of interest" description="Disordered" evidence="1">
    <location>
        <begin position="125"/>
        <end position="160"/>
    </location>
</feature>
<sequence>MAYRLWSVDARSAAYRIHRSPLTSCAFSSLRRDPAAVARLRRPQSPINPPRDLHSHRLASFLVLSFLSSLSESIAQGVTFNVITIRINLRSFDERKAATGVSVATLSRPWAACRCVEWSFGRSLTPTRTSPGSTRITSRPATSKPATRCENSDAERRPLH</sequence>
<gene>
    <name evidence="2" type="ORF">MCHLO_06297</name>
</gene>
<dbReference type="Proteomes" id="UP000815677">
    <property type="component" value="Unassembled WGS sequence"/>
</dbReference>
<feature type="compositionally biased region" description="Basic and acidic residues" evidence="1">
    <location>
        <begin position="150"/>
        <end position="160"/>
    </location>
</feature>
<evidence type="ECO:0000313" key="3">
    <source>
        <dbReference type="Proteomes" id="UP000815677"/>
    </source>
</evidence>
<accession>A0ABQ0LCV3</accession>
<evidence type="ECO:0000313" key="2">
    <source>
        <dbReference type="EMBL" id="GAT48929.1"/>
    </source>
</evidence>